<name>A0A146K1C1_9EUKA</name>
<evidence type="ECO:0000313" key="1">
    <source>
        <dbReference type="EMBL" id="JAP89516.1"/>
    </source>
</evidence>
<accession>A0A146K1C1</accession>
<feature type="non-terminal residue" evidence="1">
    <location>
        <position position="440"/>
    </location>
</feature>
<sequence length="440" mass="52343">LPIAKKLLLNYFKNFKIKKVYSQTSFFTVQQTVQTFNLSLIQNLKPSQFYFDFLIEQFLNVQKVQKTQNQKPKFVLPKLILEPPRIDLQILESLYQKMREKFQFLAFVSCERVHAPIMLPVDLLKRKFVPKCCQMDPTLNQLLHCLQVASKMFPVHSRINLVPLQNLFLQQMQFLMITWQLYRFDLKIKIHYSVKQLIYFCQVVRQRIQKENNVEQLRFYQQVIKNWQSTQQIFEEKGDNGISYHKIQELISKKLTESQKQDSEEKRHMLNSLYYKYWQNNKSPIYLQTQQANVLLQRKGTKAEYQQVYEGIFSQYVTEFSVDAMHKLKSLLIMGEMHQFFMDAAYNQFNPLVTIRAEVKMAKALIYNFYKIENEKKKKTDITPLDIIRFKNTDTLFVRHCALALRNPVKGANLSVQYYKKIIEAHGNIMASFVVGISKQ</sequence>
<proteinExistence type="predicted"/>
<protein>
    <submittedName>
        <fullName evidence="1">Uncharacterized protein</fullName>
    </submittedName>
</protein>
<organism evidence="1">
    <name type="scientific">Trepomonas sp. PC1</name>
    <dbReference type="NCBI Taxonomy" id="1076344"/>
    <lineage>
        <taxon>Eukaryota</taxon>
        <taxon>Metamonada</taxon>
        <taxon>Diplomonadida</taxon>
        <taxon>Hexamitidae</taxon>
        <taxon>Hexamitinae</taxon>
        <taxon>Trepomonas</taxon>
    </lineage>
</organism>
<feature type="non-terminal residue" evidence="1">
    <location>
        <position position="1"/>
    </location>
</feature>
<dbReference type="AlphaFoldDB" id="A0A146K1C1"/>
<reference evidence="1" key="1">
    <citation type="submission" date="2015-07" db="EMBL/GenBank/DDBJ databases">
        <title>Adaptation to a free-living lifestyle via gene acquisitions in the diplomonad Trepomonas sp. PC1.</title>
        <authorList>
            <person name="Xu F."/>
            <person name="Jerlstrom-Hultqvist J."/>
            <person name="Kolisko M."/>
            <person name="Simpson A.G.B."/>
            <person name="Roger A.J."/>
            <person name="Svard S.G."/>
            <person name="Andersson J.O."/>
        </authorList>
    </citation>
    <scope>NUCLEOTIDE SEQUENCE</scope>
    <source>
        <strain evidence="1">PC1</strain>
    </source>
</reference>
<gene>
    <name evidence="1" type="ORF">TPC1_30989</name>
</gene>
<dbReference type="EMBL" id="GDID01007090">
    <property type="protein sequence ID" value="JAP89516.1"/>
    <property type="molecule type" value="Transcribed_RNA"/>
</dbReference>